<dbReference type="SUPFAM" id="SSF54427">
    <property type="entry name" value="NTF2-like"/>
    <property type="match status" value="1"/>
</dbReference>
<proteinExistence type="predicted"/>
<comment type="caution">
    <text evidence="1">The sequence shown here is derived from an EMBL/GenBank/DDBJ whole genome shotgun (WGS) entry which is preliminary data.</text>
</comment>
<sequence>MEPAKRFLEYATSFEQTFSDDDWTRLEPYFAEGAIYSVTGGPPLGGRWQGKRQVLEHLRDSINELDRRFDERRVEVVGEPTIGDTSFEMAWRATYEKAGCPELVIDGTERASFEGDLILLLEDTMEDGADRRIQEYMERYFG</sequence>
<name>X0WF95_9ZZZZ</name>
<organism evidence="1">
    <name type="scientific">marine sediment metagenome</name>
    <dbReference type="NCBI Taxonomy" id="412755"/>
    <lineage>
        <taxon>unclassified sequences</taxon>
        <taxon>metagenomes</taxon>
        <taxon>ecological metagenomes</taxon>
    </lineage>
</organism>
<accession>X0WF95</accession>
<dbReference type="InterPro" id="IPR032710">
    <property type="entry name" value="NTF2-like_dom_sf"/>
</dbReference>
<dbReference type="AlphaFoldDB" id="X0WF95"/>
<evidence type="ECO:0008006" key="2">
    <source>
        <dbReference type="Google" id="ProtNLM"/>
    </source>
</evidence>
<evidence type="ECO:0000313" key="1">
    <source>
        <dbReference type="EMBL" id="GAG11376.1"/>
    </source>
</evidence>
<dbReference type="EMBL" id="BARS01026062">
    <property type="protein sequence ID" value="GAG11376.1"/>
    <property type="molecule type" value="Genomic_DNA"/>
</dbReference>
<reference evidence="1" key="1">
    <citation type="journal article" date="2014" name="Front. Microbiol.">
        <title>High frequency of phylogenetically diverse reductive dehalogenase-homologous genes in deep subseafloor sedimentary metagenomes.</title>
        <authorList>
            <person name="Kawai M."/>
            <person name="Futagami T."/>
            <person name="Toyoda A."/>
            <person name="Takaki Y."/>
            <person name="Nishi S."/>
            <person name="Hori S."/>
            <person name="Arai W."/>
            <person name="Tsubouchi T."/>
            <person name="Morono Y."/>
            <person name="Uchiyama I."/>
            <person name="Ito T."/>
            <person name="Fujiyama A."/>
            <person name="Inagaki F."/>
            <person name="Takami H."/>
        </authorList>
    </citation>
    <scope>NUCLEOTIDE SEQUENCE</scope>
    <source>
        <strain evidence="1">Expedition CK06-06</strain>
    </source>
</reference>
<protein>
    <recommendedName>
        <fullName evidence="2">SnoaL-like domain-containing protein</fullName>
    </recommendedName>
</protein>
<gene>
    <name evidence="1" type="ORF">S01H1_41122</name>
</gene>
<dbReference type="Gene3D" id="3.10.450.50">
    <property type="match status" value="1"/>
</dbReference>